<protein>
    <submittedName>
        <fullName evidence="3">Uncharacterized protein</fullName>
    </submittedName>
</protein>
<sequence>MYTSLFGEASSSLGMRHWSSQVAQLEEARKLIGSGMGFRWHSSIINRLKETFVDDDKLSRADFIYFVSIRSSFVSYRCEDSFVMEHYYPDRFNLDFDNLPDPEIMLRYHQTLTRYGTGSQVLLFGRCSLLERNTTSAFREWWSKMFISSTCSPHASDSKRKRSDLFDMNTSKDEGKLGSKPKLKIMGDGSSHVKIPGIDVAIPAMAIPAIPIQSIVPLPQDEIPIGVCEPTTEKVTELPPEGAENIMDILNSEPNPTECMGESDDVNFKEELAHVPLPSGSQCFPSIRRIPSFGNDLFDGRSRLVDSRGVCSLDDDEVKSICRVNAPSLVPHPQSLLRAPQGGISVFNAEAIIKEVDKNVARVFVKAILDKVCRTPFDGLPSLKGDFDSLYATILQRGVDVTPLESTIEGLIKQACDFKGLQHSYPGRASAEEHDTCRMEVQGKLDEASRQLNTEGTHYEAKTAELKHVESSEHLLQEAEREVIDLQGQIDILNATEAMDVATKASLEKAKAYMKESFEDLKNFQWNP</sequence>
<dbReference type="OrthoDB" id="6205933at2759"/>
<evidence type="ECO:0000256" key="1">
    <source>
        <dbReference type="SAM" id="Coils"/>
    </source>
</evidence>
<organism evidence="3 4">
    <name type="scientific">Carnegiea gigantea</name>
    <dbReference type="NCBI Taxonomy" id="171969"/>
    <lineage>
        <taxon>Eukaryota</taxon>
        <taxon>Viridiplantae</taxon>
        <taxon>Streptophyta</taxon>
        <taxon>Embryophyta</taxon>
        <taxon>Tracheophyta</taxon>
        <taxon>Spermatophyta</taxon>
        <taxon>Magnoliopsida</taxon>
        <taxon>eudicotyledons</taxon>
        <taxon>Gunneridae</taxon>
        <taxon>Pentapetalae</taxon>
        <taxon>Caryophyllales</taxon>
        <taxon>Cactineae</taxon>
        <taxon>Cactaceae</taxon>
        <taxon>Cactoideae</taxon>
        <taxon>Echinocereeae</taxon>
        <taxon>Carnegiea</taxon>
    </lineage>
</organism>
<dbReference type="EMBL" id="JAKOGI010000037">
    <property type="protein sequence ID" value="KAJ8447538.1"/>
    <property type="molecule type" value="Genomic_DNA"/>
</dbReference>
<reference evidence="3" key="1">
    <citation type="submission" date="2022-04" db="EMBL/GenBank/DDBJ databases">
        <title>Carnegiea gigantea Genome sequencing and assembly v2.</title>
        <authorList>
            <person name="Copetti D."/>
            <person name="Sanderson M.J."/>
            <person name="Burquez A."/>
            <person name="Wojciechowski M.F."/>
        </authorList>
    </citation>
    <scope>NUCLEOTIDE SEQUENCE</scope>
    <source>
        <strain evidence="3">SGP5-SGP5p</strain>
        <tissue evidence="3">Aerial part</tissue>
    </source>
</reference>
<name>A0A9Q1QLY2_9CARY</name>
<comment type="caution">
    <text evidence="3">The sequence shown here is derived from an EMBL/GenBank/DDBJ whole genome shotgun (WGS) entry which is preliminary data.</text>
</comment>
<keyword evidence="4" id="KW-1185">Reference proteome</keyword>
<feature type="coiled-coil region" evidence="1">
    <location>
        <begin position="469"/>
        <end position="496"/>
    </location>
</feature>
<dbReference type="AlphaFoldDB" id="A0A9Q1QLY2"/>
<evidence type="ECO:0000313" key="4">
    <source>
        <dbReference type="Proteomes" id="UP001153076"/>
    </source>
</evidence>
<accession>A0A9Q1QLY2</accession>
<keyword evidence="1" id="KW-0175">Coiled coil</keyword>
<proteinExistence type="predicted"/>
<dbReference type="Proteomes" id="UP001153076">
    <property type="component" value="Unassembled WGS sequence"/>
</dbReference>
<feature type="region of interest" description="Disordered" evidence="2">
    <location>
        <begin position="150"/>
        <end position="183"/>
    </location>
</feature>
<evidence type="ECO:0000256" key="2">
    <source>
        <dbReference type="SAM" id="MobiDB-lite"/>
    </source>
</evidence>
<evidence type="ECO:0000313" key="3">
    <source>
        <dbReference type="EMBL" id="KAJ8447538.1"/>
    </source>
</evidence>
<gene>
    <name evidence="3" type="ORF">Cgig2_031151</name>
</gene>